<dbReference type="Pfam" id="PF11706">
    <property type="entry name" value="zf-CGNR"/>
    <property type="match status" value="1"/>
</dbReference>
<dbReference type="EMBL" id="RCZI01000001">
    <property type="protein sequence ID" value="TPG30243.1"/>
    <property type="molecule type" value="Genomic_DNA"/>
</dbReference>
<dbReference type="InterPro" id="IPR010852">
    <property type="entry name" value="ABATE"/>
</dbReference>
<sequence length="194" mass="21178">MSSNTPDATGPLFVADNCALDFINTAYGEGARHCECFVDDDSVVAWLKQAGLLPQVPEMAPEGLLALALEMRAAGKAMVRAAKAGRKADADLVNRVLKLGNPTRELQWDGETASFKVVKRRDTTSAIGLLEPVAEAMVDLLTGERLDLVRQCEGEDCTLLFHDLTKSHRRRWCSMAVCGNRMKVAAFRSRKKAG</sequence>
<gene>
    <name evidence="2" type="ORF">EAH82_01730</name>
</gene>
<dbReference type="InterPro" id="IPR021005">
    <property type="entry name" value="Znf_CGNR"/>
</dbReference>
<reference evidence="2 3" key="1">
    <citation type="journal article" date="2019" name="Environ. Microbiol.">
        <title>Species interactions and distinct microbial communities in high Arctic permafrost affected cryosols are associated with the CH4 and CO2 gas fluxes.</title>
        <authorList>
            <person name="Altshuler I."/>
            <person name="Hamel J."/>
            <person name="Turney S."/>
            <person name="Magnuson E."/>
            <person name="Levesque R."/>
            <person name="Greer C."/>
            <person name="Whyte L.G."/>
        </authorList>
    </citation>
    <scope>NUCLEOTIDE SEQUENCE [LARGE SCALE GENOMIC DNA]</scope>
    <source>
        <strain evidence="2 3">S06.C</strain>
    </source>
</reference>
<dbReference type="PANTHER" id="PTHR35525:SF3">
    <property type="entry name" value="BLL6575 PROTEIN"/>
    <property type="match status" value="1"/>
</dbReference>
<name>A0A502DY21_9BURK</name>
<feature type="domain" description="Zinc finger CGNR" evidence="1">
    <location>
        <begin position="149"/>
        <end position="191"/>
    </location>
</feature>
<dbReference type="Proteomes" id="UP000319212">
    <property type="component" value="Unassembled WGS sequence"/>
</dbReference>
<proteinExistence type="predicted"/>
<evidence type="ECO:0000313" key="3">
    <source>
        <dbReference type="Proteomes" id="UP000319212"/>
    </source>
</evidence>
<dbReference type="Pfam" id="PF07336">
    <property type="entry name" value="ABATE"/>
    <property type="match status" value="1"/>
</dbReference>
<evidence type="ECO:0000313" key="2">
    <source>
        <dbReference type="EMBL" id="TPG30243.1"/>
    </source>
</evidence>
<dbReference type="InterPro" id="IPR023286">
    <property type="entry name" value="ABATE_dom_sf"/>
</dbReference>
<dbReference type="RefSeq" id="WP_140838129.1">
    <property type="nucleotide sequence ID" value="NZ_RCZI01000001.1"/>
</dbReference>
<dbReference type="AlphaFoldDB" id="A0A502DY21"/>
<organism evidence="2 3">
    <name type="scientific">Variovorax guangxiensis</name>
    <dbReference type="NCBI Taxonomy" id="1775474"/>
    <lineage>
        <taxon>Bacteria</taxon>
        <taxon>Pseudomonadati</taxon>
        <taxon>Pseudomonadota</taxon>
        <taxon>Betaproteobacteria</taxon>
        <taxon>Burkholderiales</taxon>
        <taxon>Comamonadaceae</taxon>
        <taxon>Variovorax</taxon>
    </lineage>
</organism>
<dbReference type="SUPFAM" id="SSF160904">
    <property type="entry name" value="Jann2411-like"/>
    <property type="match status" value="1"/>
</dbReference>
<dbReference type="OrthoDB" id="9808437at2"/>
<accession>A0A502DY21</accession>
<dbReference type="PANTHER" id="PTHR35525">
    <property type="entry name" value="BLL6575 PROTEIN"/>
    <property type="match status" value="1"/>
</dbReference>
<protein>
    <recommendedName>
        <fullName evidence="1">Zinc finger CGNR domain-containing protein</fullName>
    </recommendedName>
</protein>
<dbReference type="Gene3D" id="1.10.3300.10">
    <property type="entry name" value="Jann2411-like domain"/>
    <property type="match status" value="1"/>
</dbReference>
<comment type="caution">
    <text evidence="2">The sequence shown here is derived from an EMBL/GenBank/DDBJ whole genome shotgun (WGS) entry which is preliminary data.</text>
</comment>
<evidence type="ECO:0000259" key="1">
    <source>
        <dbReference type="Pfam" id="PF11706"/>
    </source>
</evidence>